<evidence type="ECO:0000259" key="5">
    <source>
        <dbReference type="PROSITE" id="PS51379"/>
    </source>
</evidence>
<dbReference type="RefSeq" id="WP_079489063.1">
    <property type="nucleotide sequence ID" value="NZ_FUZT01000001.1"/>
</dbReference>
<dbReference type="STRING" id="36842.SAMN02194393_00482"/>
<evidence type="ECO:0000256" key="2">
    <source>
        <dbReference type="ARBA" id="ARBA00022723"/>
    </source>
</evidence>
<dbReference type="OrthoDB" id="9810688at2"/>
<feature type="domain" description="4Fe-4S ferredoxin-type" evidence="5">
    <location>
        <begin position="102"/>
        <end position="127"/>
    </location>
</feature>
<dbReference type="PROSITE" id="PS00198">
    <property type="entry name" value="4FE4S_FER_1"/>
    <property type="match status" value="2"/>
</dbReference>
<evidence type="ECO:0000313" key="6">
    <source>
        <dbReference type="EMBL" id="SKC39584.1"/>
    </source>
</evidence>
<organism evidence="6 7">
    <name type="scientific">Maledivibacter halophilus</name>
    <dbReference type="NCBI Taxonomy" id="36842"/>
    <lineage>
        <taxon>Bacteria</taxon>
        <taxon>Bacillati</taxon>
        <taxon>Bacillota</taxon>
        <taxon>Clostridia</taxon>
        <taxon>Peptostreptococcales</taxon>
        <taxon>Caminicellaceae</taxon>
        <taxon>Maledivibacter</taxon>
    </lineage>
</organism>
<keyword evidence="2" id="KW-0479">Metal-binding</keyword>
<dbReference type="AlphaFoldDB" id="A0A1T5IK55"/>
<evidence type="ECO:0000256" key="4">
    <source>
        <dbReference type="ARBA" id="ARBA00023014"/>
    </source>
</evidence>
<proteinExistence type="predicted"/>
<dbReference type="PANTHER" id="PTHR43687:SF1">
    <property type="entry name" value="FERREDOXIN III"/>
    <property type="match status" value="1"/>
</dbReference>
<keyword evidence="4" id="KW-0411">Iron-sulfur</keyword>
<dbReference type="Pfam" id="PF12800">
    <property type="entry name" value="Fer4_4"/>
    <property type="match status" value="1"/>
</dbReference>
<gene>
    <name evidence="6" type="ORF">SAMN02194393_00482</name>
</gene>
<dbReference type="InterPro" id="IPR017896">
    <property type="entry name" value="4Fe4S_Fe-S-bd"/>
</dbReference>
<protein>
    <submittedName>
        <fullName evidence="6">4Fe-4S binding domain-containing protein</fullName>
    </submittedName>
</protein>
<feature type="domain" description="4Fe-4S ferredoxin-type" evidence="5">
    <location>
        <begin position="72"/>
        <end position="101"/>
    </location>
</feature>
<dbReference type="GO" id="GO:0051539">
    <property type="term" value="F:4 iron, 4 sulfur cluster binding"/>
    <property type="evidence" value="ECO:0007669"/>
    <property type="project" value="UniProtKB-KW"/>
</dbReference>
<dbReference type="InterPro" id="IPR017900">
    <property type="entry name" value="4Fe4S_Fe_S_CS"/>
</dbReference>
<evidence type="ECO:0000313" key="7">
    <source>
        <dbReference type="Proteomes" id="UP000190285"/>
    </source>
</evidence>
<name>A0A1T5IK55_9FIRM</name>
<dbReference type="EMBL" id="FUZT01000001">
    <property type="protein sequence ID" value="SKC39584.1"/>
    <property type="molecule type" value="Genomic_DNA"/>
</dbReference>
<evidence type="ECO:0000256" key="1">
    <source>
        <dbReference type="ARBA" id="ARBA00022485"/>
    </source>
</evidence>
<dbReference type="PROSITE" id="PS51379">
    <property type="entry name" value="4FE4S_FER_2"/>
    <property type="match status" value="4"/>
</dbReference>
<keyword evidence="1" id="KW-0004">4Fe-4S</keyword>
<dbReference type="Gene3D" id="3.30.70.20">
    <property type="match status" value="2"/>
</dbReference>
<accession>A0A1T5IK55</accession>
<sequence>MKLKVDASTCSGCGACKLVCALKNFKDINPCKAALNVKGFFPSPGKYNVEVCNQCGACAEACPVDAIYLEDGVYLINEDECINCMNCVEACPTGVMMTHKDVDVPFKCTNCGECVSLCPRGVLSFEK</sequence>
<feature type="domain" description="4Fe-4S ferredoxin-type" evidence="5">
    <location>
        <begin position="43"/>
        <end position="71"/>
    </location>
</feature>
<dbReference type="GO" id="GO:0046872">
    <property type="term" value="F:metal ion binding"/>
    <property type="evidence" value="ECO:0007669"/>
    <property type="project" value="UniProtKB-KW"/>
</dbReference>
<reference evidence="6 7" key="1">
    <citation type="submission" date="2017-02" db="EMBL/GenBank/DDBJ databases">
        <authorList>
            <person name="Peterson S.W."/>
        </authorList>
    </citation>
    <scope>NUCLEOTIDE SEQUENCE [LARGE SCALE GENOMIC DNA]</scope>
    <source>
        <strain evidence="6 7">M1</strain>
    </source>
</reference>
<keyword evidence="3" id="KW-0408">Iron</keyword>
<dbReference type="Pfam" id="PF12838">
    <property type="entry name" value="Fer4_7"/>
    <property type="match status" value="1"/>
</dbReference>
<dbReference type="SUPFAM" id="SSF54862">
    <property type="entry name" value="4Fe-4S ferredoxins"/>
    <property type="match status" value="1"/>
</dbReference>
<dbReference type="Proteomes" id="UP000190285">
    <property type="component" value="Unassembled WGS sequence"/>
</dbReference>
<feature type="domain" description="4Fe-4S ferredoxin-type" evidence="5">
    <location>
        <begin position="1"/>
        <end position="30"/>
    </location>
</feature>
<evidence type="ECO:0000256" key="3">
    <source>
        <dbReference type="ARBA" id="ARBA00023004"/>
    </source>
</evidence>
<dbReference type="PANTHER" id="PTHR43687">
    <property type="entry name" value="ADENYLYLSULFATE REDUCTASE, BETA SUBUNIT"/>
    <property type="match status" value="1"/>
</dbReference>
<dbReference type="Pfam" id="PF00037">
    <property type="entry name" value="Fer4"/>
    <property type="match status" value="1"/>
</dbReference>
<dbReference type="InterPro" id="IPR050572">
    <property type="entry name" value="Fe-S_Ferredoxin"/>
</dbReference>
<keyword evidence="7" id="KW-1185">Reference proteome</keyword>